<name>A0ABT1MCM3_9MYCO</name>
<dbReference type="RefSeq" id="WP_255065219.1">
    <property type="nucleotide sequence ID" value="NZ_JANDBD010000022.1"/>
</dbReference>
<comment type="caution">
    <text evidence="1">The sequence shown here is derived from an EMBL/GenBank/DDBJ whole genome shotgun (WGS) entry which is preliminary data.</text>
</comment>
<proteinExistence type="predicted"/>
<organism evidence="1 2">
    <name type="scientific">Mycolicibacterium arenosum</name>
    <dbReference type="NCBI Taxonomy" id="2952157"/>
    <lineage>
        <taxon>Bacteria</taxon>
        <taxon>Bacillati</taxon>
        <taxon>Actinomycetota</taxon>
        <taxon>Actinomycetes</taxon>
        <taxon>Mycobacteriales</taxon>
        <taxon>Mycobacteriaceae</taxon>
        <taxon>Mycolicibacterium</taxon>
    </lineage>
</organism>
<evidence type="ECO:0000313" key="1">
    <source>
        <dbReference type="EMBL" id="MCP9276926.1"/>
    </source>
</evidence>
<evidence type="ECO:0000313" key="2">
    <source>
        <dbReference type="Proteomes" id="UP001651690"/>
    </source>
</evidence>
<reference evidence="1 2" key="1">
    <citation type="submission" date="2022-06" db="EMBL/GenBank/DDBJ databases">
        <title>Mycolicibacterium sp. CAU 1645 isolated from seawater.</title>
        <authorList>
            <person name="Kim W."/>
        </authorList>
    </citation>
    <scope>NUCLEOTIDE SEQUENCE [LARGE SCALE GENOMIC DNA]</scope>
    <source>
        <strain evidence="1 2">CAU 1645</strain>
    </source>
</reference>
<gene>
    <name evidence="1" type="ORF">NM203_32580</name>
</gene>
<keyword evidence="2" id="KW-1185">Reference proteome</keyword>
<dbReference type="EMBL" id="JANDBD010000022">
    <property type="protein sequence ID" value="MCP9276926.1"/>
    <property type="molecule type" value="Genomic_DNA"/>
</dbReference>
<dbReference type="Proteomes" id="UP001651690">
    <property type="component" value="Unassembled WGS sequence"/>
</dbReference>
<sequence>MSAVVSEPDTSGWLRTLLSGRPHQVVRNADGAYLHRWYLLPHNRFHNLYLHRFVQSDDDRALHDHPWAFVTVVLVGRYREVTECGVLERRPGAIARRRADHRHRVALLRDREGRERRCWTVVLTGPNVRTWGFWCPRSEEQDRFVPWRDFGAGGCGEAHAVRGTAS</sequence>
<dbReference type="InterPro" id="IPR011051">
    <property type="entry name" value="RmlC_Cupin_sf"/>
</dbReference>
<dbReference type="SUPFAM" id="SSF51182">
    <property type="entry name" value="RmlC-like cupins"/>
    <property type="match status" value="1"/>
</dbReference>
<evidence type="ECO:0008006" key="3">
    <source>
        <dbReference type="Google" id="ProtNLM"/>
    </source>
</evidence>
<protein>
    <recommendedName>
        <fullName evidence="3">Cysteine dioxygenase</fullName>
    </recommendedName>
</protein>
<accession>A0ABT1MCM3</accession>